<keyword evidence="2" id="KW-0812">Transmembrane</keyword>
<proteinExistence type="predicted"/>
<keyword evidence="2" id="KW-0472">Membrane</keyword>
<protein>
    <submittedName>
        <fullName evidence="4">Unannotated protein</fullName>
    </submittedName>
</protein>
<dbReference type="InterPro" id="IPR025645">
    <property type="entry name" value="DUF4349"/>
</dbReference>
<gene>
    <name evidence="4" type="ORF">UFOPK3772_00104</name>
</gene>
<dbReference type="PROSITE" id="PS51257">
    <property type="entry name" value="PROKAR_LIPOPROTEIN"/>
    <property type="match status" value="1"/>
</dbReference>
<feature type="compositionally biased region" description="Polar residues" evidence="1">
    <location>
        <begin position="302"/>
        <end position="314"/>
    </location>
</feature>
<reference evidence="4" key="1">
    <citation type="submission" date="2020-05" db="EMBL/GenBank/DDBJ databases">
        <authorList>
            <person name="Chiriac C."/>
            <person name="Salcher M."/>
            <person name="Ghai R."/>
            <person name="Kavagutti S V."/>
        </authorList>
    </citation>
    <scope>NUCLEOTIDE SEQUENCE</scope>
</reference>
<dbReference type="Pfam" id="PF14257">
    <property type="entry name" value="DUF4349"/>
    <property type="match status" value="1"/>
</dbReference>
<dbReference type="AlphaFoldDB" id="A0A6J7IBL8"/>
<dbReference type="PROSITE" id="PS51318">
    <property type="entry name" value="TAT"/>
    <property type="match status" value="1"/>
</dbReference>
<feature type="domain" description="DUF4349" evidence="3">
    <location>
        <begin position="76"/>
        <end position="279"/>
    </location>
</feature>
<evidence type="ECO:0000256" key="1">
    <source>
        <dbReference type="SAM" id="MobiDB-lite"/>
    </source>
</evidence>
<name>A0A6J7IBL8_9ZZZZ</name>
<dbReference type="InterPro" id="IPR006311">
    <property type="entry name" value="TAT_signal"/>
</dbReference>
<feature type="region of interest" description="Disordered" evidence="1">
    <location>
        <begin position="295"/>
        <end position="314"/>
    </location>
</feature>
<evidence type="ECO:0000256" key="2">
    <source>
        <dbReference type="SAM" id="Phobius"/>
    </source>
</evidence>
<accession>A0A6J7IBL8</accession>
<dbReference type="EMBL" id="CAFBNE010000002">
    <property type="protein sequence ID" value="CAB4928503.1"/>
    <property type="molecule type" value="Genomic_DNA"/>
</dbReference>
<evidence type="ECO:0000259" key="3">
    <source>
        <dbReference type="Pfam" id="PF14257"/>
    </source>
</evidence>
<feature type="transmembrane region" description="Helical" evidence="2">
    <location>
        <begin position="263"/>
        <end position="285"/>
    </location>
</feature>
<sequence length="314" mass="32171">MNRKQGSPGAQRARRSTMVASALLLAVGLLAACSGGSAPAGMTPGVPMPADAAVTTEYGPEGIPGEANKAAVTAEQQVIRTASVSLRVDDVAGAGTQIVALVTESKGFIQMRDLSNSGEATYQTITARVPADRLDAFLAEIARLGTVENLSSQASDVTQQTVDLEARIGALTTSVERLQELLAATGNVADLVAVETELANRQAELDSLVSQRDYLADQVAYSTVTVSLSPVVEAIGVTPPGFWSGLQNGWTTLATLTGAAITALGFLIPFILLSGVIAVPIIIAVSAASRRRKRASLASTDAPPSSTGSNPGAT</sequence>
<evidence type="ECO:0000313" key="4">
    <source>
        <dbReference type="EMBL" id="CAB4928503.1"/>
    </source>
</evidence>
<keyword evidence="2" id="KW-1133">Transmembrane helix</keyword>
<organism evidence="4">
    <name type="scientific">freshwater metagenome</name>
    <dbReference type="NCBI Taxonomy" id="449393"/>
    <lineage>
        <taxon>unclassified sequences</taxon>
        <taxon>metagenomes</taxon>
        <taxon>ecological metagenomes</taxon>
    </lineage>
</organism>